<dbReference type="HOGENOM" id="CLU_1824961_0_0_1"/>
<name>M2MJA8_BAUPA</name>
<proteinExistence type="predicted"/>
<dbReference type="EMBL" id="KB445555">
    <property type="protein sequence ID" value="EMC96766.1"/>
    <property type="molecule type" value="Genomic_DNA"/>
</dbReference>
<reference evidence="1 2" key="1">
    <citation type="journal article" date="2012" name="PLoS Pathog.">
        <title>Diverse lifestyles and strategies of plant pathogenesis encoded in the genomes of eighteen Dothideomycetes fungi.</title>
        <authorList>
            <person name="Ohm R.A."/>
            <person name="Feau N."/>
            <person name="Henrissat B."/>
            <person name="Schoch C.L."/>
            <person name="Horwitz B.A."/>
            <person name="Barry K.W."/>
            <person name="Condon B.J."/>
            <person name="Copeland A.C."/>
            <person name="Dhillon B."/>
            <person name="Glaser F."/>
            <person name="Hesse C.N."/>
            <person name="Kosti I."/>
            <person name="LaButti K."/>
            <person name="Lindquist E.A."/>
            <person name="Lucas S."/>
            <person name="Salamov A.A."/>
            <person name="Bradshaw R.E."/>
            <person name="Ciuffetti L."/>
            <person name="Hamelin R.C."/>
            <person name="Kema G.H.J."/>
            <person name="Lawrence C."/>
            <person name="Scott J.A."/>
            <person name="Spatafora J.W."/>
            <person name="Turgeon B.G."/>
            <person name="de Wit P.J.G.M."/>
            <person name="Zhong S."/>
            <person name="Goodwin S.B."/>
            <person name="Grigoriev I.V."/>
        </authorList>
    </citation>
    <scope>NUCLEOTIDE SEQUENCE [LARGE SCALE GENOMIC DNA]</scope>
    <source>
        <strain evidence="1 2">UAMH 10762</strain>
    </source>
</reference>
<dbReference type="GeneID" id="19114841"/>
<dbReference type="RefSeq" id="XP_007676673.1">
    <property type="nucleotide sequence ID" value="XM_007678483.1"/>
</dbReference>
<dbReference type="AlphaFoldDB" id="M2MJA8"/>
<protein>
    <submittedName>
        <fullName evidence="1">Uncharacterized protein</fullName>
    </submittedName>
</protein>
<accession>M2MJA8</accession>
<evidence type="ECO:0000313" key="1">
    <source>
        <dbReference type="EMBL" id="EMC96766.1"/>
    </source>
</evidence>
<keyword evidence="2" id="KW-1185">Reference proteome</keyword>
<organism evidence="1 2">
    <name type="scientific">Baudoinia panamericana (strain UAMH 10762)</name>
    <name type="common">Angels' share fungus</name>
    <name type="synonym">Baudoinia compniacensis (strain UAMH 10762)</name>
    <dbReference type="NCBI Taxonomy" id="717646"/>
    <lineage>
        <taxon>Eukaryota</taxon>
        <taxon>Fungi</taxon>
        <taxon>Dikarya</taxon>
        <taxon>Ascomycota</taxon>
        <taxon>Pezizomycotina</taxon>
        <taxon>Dothideomycetes</taxon>
        <taxon>Dothideomycetidae</taxon>
        <taxon>Mycosphaerellales</taxon>
        <taxon>Teratosphaeriaceae</taxon>
        <taxon>Baudoinia</taxon>
    </lineage>
</organism>
<evidence type="ECO:0000313" key="2">
    <source>
        <dbReference type="Proteomes" id="UP000011761"/>
    </source>
</evidence>
<sequence length="141" mass="15174">MHVPAECLIILAYKSAVRFRCEAAVPAIESEGADDNSEDGVLILGLPDNVPLESFACSGAPLVSLAAGVPVSRCTNDRRPSFRSNRMSMKVLGRHHLHDQETGSIASIASAGKSLPSLARHRRAVSGRQVFSCRRTLRLPL</sequence>
<gene>
    <name evidence="1" type="ORF">BAUCODRAFT_489472</name>
</gene>
<dbReference type="Proteomes" id="UP000011761">
    <property type="component" value="Unassembled WGS sequence"/>
</dbReference>
<dbReference type="KEGG" id="bcom:BAUCODRAFT_489472"/>